<keyword evidence="3" id="KW-1185">Reference proteome</keyword>
<evidence type="ECO:0000313" key="3">
    <source>
        <dbReference type="Proteomes" id="UP000782705"/>
    </source>
</evidence>
<dbReference type="EMBL" id="MAEL01000042">
    <property type="protein sequence ID" value="KAF1303289.1"/>
    <property type="molecule type" value="Genomic_DNA"/>
</dbReference>
<evidence type="ECO:0000256" key="1">
    <source>
        <dbReference type="SAM" id="Phobius"/>
    </source>
</evidence>
<evidence type="ECO:0000313" key="2">
    <source>
        <dbReference type="EMBL" id="KAF1303289.1"/>
    </source>
</evidence>
<dbReference type="RefSeq" id="WP_161902303.1">
    <property type="nucleotide sequence ID" value="NZ_MAEL01000042.1"/>
</dbReference>
<reference evidence="2 3" key="1">
    <citation type="submission" date="2016-06" db="EMBL/GenBank/DDBJ databases">
        <title>Four novel species of enterococci isolated from chicken manure.</title>
        <authorList>
            <person name="Van Tyne D."/>
        </authorList>
    </citation>
    <scope>NUCLEOTIDE SEQUENCE [LARGE SCALE GENOMIC DNA]</scope>
    <source>
        <strain evidence="2 3">CU12B</strain>
    </source>
</reference>
<dbReference type="Proteomes" id="UP000782705">
    <property type="component" value="Unassembled WGS sequence"/>
</dbReference>
<keyword evidence="1" id="KW-0472">Membrane</keyword>
<keyword evidence="1" id="KW-1133">Transmembrane helix</keyword>
<sequence>MENIIAIGIVLLILLFIYKVGSAIWRFLGVLFLVALIWIFRATIMEQINEWSTLIQSGQFWDEIKTFATEGWQTVTRWFGNLVK</sequence>
<accession>A0ABQ6YYS2</accession>
<proteinExistence type="predicted"/>
<protein>
    <recommendedName>
        <fullName evidence="4">Colicin V production protein</fullName>
    </recommendedName>
</protein>
<organism evidence="2 3">
    <name type="scientific">Candidatus Enterococcus willemsii</name>
    <dbReference type="NCBI Taxonomy" id="1857215"/>
    <lineage>
        <taxon>Bacteria</taxon>
        <taxon>Bacillati</taxon>
        <taxon>Bacillota</taxon>
        <taxon>Bacilli</taxon>
        <taxon>Lactobacillales</taxon>
        <taxon>Enterococcaceae</taxon>
        <taxon>Enterococcus</taxon>
    </lineage>
</organism>
<gene>
    <name evidence="2" type="ORF">BAU17_08670</name>
</gene>
<comment type="caution">
    <text evidence="2">The sequence shown here is derived from an EMBL/GenBank/DDBJ whole genome shotgun (WGS) entry which is preliminary data.</text>
</comment>
<name>A0ABQ6YYS2_9ENTE</name>
<feature type="transmembrane region" description="Helical" evidence="1">
    <location>
        <begin position="6"/>
        <end position="39"/>
    </location>
</feature>
<keyword evidence="1" id="KW-0812">Transmembrane</keyword>
<evidence type="ECO:0008006" key="4">
    <source>
        <dbReference type="Google" id="ProtNLM"/>
    </source>
</evidence>